<evidence type="ECO:0000313" key="8">
    <source>
        <dbReference type="EMBL" id="SEP94073.1"/>
    </source>
</evidence>
<evidence type="ECO:0000256" key="2">
    <source>
        <dbReference type="ARBA" id="ARBA00005582"/>
    </source>
</evidence>
<evidence type="ECO:0000259" key="7">
    <source>
        <dbReference type="PROSITE" id="PS51462"/>
    </source>
</evidence>
<accession>A0A1H9BZT6</accession>
<proteinExistence type="inferred from homology"/>
<evidence type="ECO:0000256" key="5">
    <source>
        <dbReference type="ARBA" id="ARBA00022842"/>
    </source>
</evidence>
<dbReference type="EMBL" id="FOEN01000003">
    <property type="protein sequence ID" value="SEP94073.1"/>
    <property type="molecule type" value="Genomic_DNA"/>
</dbReference>
<feature type="domain" description="Nudix hydrolase" evidence="7">
    <location>
        <begin position="1"/>
        <end position="132"/>
    </location>
</feature>
<dbReference type="PRINTS" id="PR01402">
    <property type="entry name" value="MUTATORMUTX"/>
</dbReference>
<dbReference type="AlphaFoldDB" id="A0A1H9BZT6"/>
<protein>
    <submittedName>
        <fullName evidence="8">8-oxo-dGTP diphosphatase</fullName>
    </submittedName>
</protein>
<dbReference type="GO" id="GO:0005737">
    <property type="term" value="C:cytoplasm"/>
    <property type="evidence" value="ECO:0007669"/>
    <property type="project" value="TreeGrafter"/>
</dbReference>
<dbReference type="PANTHER" id="PTHR43758:SF2">
    <property type="entry name" value="OXIDIZED PURINE NUCLEOSIDE TRIPHOSPHATE HYDROLASE"/>
    <property type="match status" value="1"/>
</dbReference>
<dbReference type="PROSITE" id="PS51462">
    <property type="entry name" value="NUDIX"/>
    <property type="match status" value="1"/>
</dbReference>
<gene>
    <name evidence="8" type="ORF">SAMN04488558_103152</name>
</gene>
<dbReference type="CDD" id="cd18886">
    <property type="entry name" value="NUDIX_MutT_Nudt1"/>
    <property type="match status" value="1"/>
</dbReference>
<dbReference type="Proteomes" id="UP000198833">
    <property type="component" value="Unassembled WGS sequence"/>
</dbReference>
<keyword evidence="4 6" id="KW-0378">Hydrolase</keyword>
<dbReference type="InterPro" id="IPR003562">
    <property type="entry name" value="Mutator_MutX_prot"/>
</dbReference>
<evidence type="ECO:0000256" key="6">
    <source>
        <dbReference type="RuleBase" id="RU003476"/>
    </source>
</evidence>
<keyword evidence="9" id="KW-1185">Reference proteome</keyword>
<keyword evidence="3" id="KW-0479">Metal-binding</keyword>
<dbReference type="PANTHER" id="PTHR43758">
    <property type="entry name" value="7,8-DIHYDRO-8-OXOGUANINE TRIPHOSPHATASE"/>
    <property type="match status" value="1"/>
</dbReference>
<dbReference type="InterPro" id="IPR020476">
    <property type="entry name" value="Nudix_hydrolase"/>
</dbReference>
<dbReference type="Gene3D" id="3.90.79.10">
    <property type="entry name" value="Nucleoside Triphosphate Pyrophosphohydrolase"/>
    <property type="match status" value="1"/>
</dbReference>
<dbReference type="RefSeq" id="WP_092570957.1">
    <property type="nucleotide sequence ID" value="NZ_CALUDV010000007.1"/>
</dbReference>
<evidence type="ECO:0000256" key="3">
    <source>
        <dbReference type="ARBA" id="ARBA00022723"/>
    </source>
</evidence>
<dbReference type="PRINTS" id="PR00502">
    <property type="entry name" value="NUDIXFAMILY"/>
</dbReference>
<dbReference type="STRING" id="89093.SAMN04488558_103152"/>
<dbReference type="InterPro" id="IPR015797">
    <property type="entry name" value="NUDIX_hydrolase-like_dom_sf"/>
</dbReference>
<sequence>MTKLSTICYIDNGSQLLLLLRNKKENDYHWGKYISVGGKFEPGETPEECAIREIKEETGLTATKLDLRGFISFPNFQHDGEDWYSFVYRVTDFEGKVNFDSDEGTLYWVDYDQVFEKPTWQGDYIYLDWVLDRSIDYFSAKFVYDEAGQLQTYSVDFNK</sequence>
<dbReference type="GO" id="GO:0006281">
    <property type="term" value="P:DNA repair"/>
    <property type="evidence" value="ECO:0007669"/>
    <property type="project" value="InterPro"/>
</dbReference>
<dbReference type="InterPro" id="IPR000086">
    <property type="entry name" value="NUDIX_hydrolase_dom"/>
</dbReference>
<dbReference type="GO" id="GO:0008413">
    <property type="term" value="F:8-oxo-7,8-dihydroguanosine triphosphate pyrophosphatase activity"/>
    <property type="evidence" value="ECO:0007669"/>
    <property type="project" value="InterPro"/>
</dbReference>
<dbReference type="Pfam" id="PF00293">
    <property type="entry name" value="NUDIX"/>
    <property type="match status" value="1"/>
</dbReference>
<dbReference type="InterPro" id="IPR020084">
    <property type="entry name" value="NUDIX_hydrolase_CS"/>
</dbReference>
<name>A0A1H9BZT6_9LACT</name>
<dbReference type="SUPFAM" id="SSF55811">
    <property type="entry name" value="Nudix"/>
    <property type="match status" value="1"/>
</dbReference>
<comment type="cofactor">
    <cofactor evidence="1">
        <name>Mg(2+)</name>
        <dbReference type="ChEBI" id="CHEBI:18420"/>
    </cofactor>
</comment>
<organism evidence="8 9">
    <name type="scientific">Ignavigranum ruoffiae</name>
    <dbReference type="NCBI Taxonomy" id="89093"/>
    <lineage>
        <taxon>Bacteria</taxon>
        <taxon>Bacillati</taxon>
        <taxon>Bacillota</taxon>
        <taxon>Bacilli</taxon>
        <taxon>Lactobacillales</taxon>
        <taxon>Aerococcaceae</taxon>
        <taxon>Ignavigranum</taxon>
    </lineage>
</organism>
<evidence type="ECO:0000256" key="4">
    <source>
        <dbReference type="ARBA" id="ARBA00022801"/>
    </source>
</evidence>
<evidence type="ECO:0000313" key="9">
    <source>
        <dbReference type="Proteomes" id="UP000198833"/>
    </source>
</evidence>
<dbReference type="GO" id="GO:0046872">
    <property type="term" value="F:metal ion binding"/>
    <property type="evidence" value="ECO:0007669"/>
    <property type="project" value="UniProtKB-KW"/>
</dbReference>
<dbReference type="OrthoDB" id="9804563at2"/>
<keyword evidence="5" id="KW-0460">Magnesium</keyword>
<dbReference type="PROSITE" id="PS00893">
    <property type="entry name" value="NUDIX_BOX"/>
    <property type="match status" value="1"/>
</dbReference>
<evidence type="ECO:0000256" key="1">
    <source>
        <dbReference type="ARBA" id="ARBA00001946"/>
    </source>
</evidence>
<comment type="similarity">
    <text evidence="2 6">Belongs to the Nudix hydrolase family.</text>
</comment>
<reference evidence="8 9" key="1">
    <citation type="submission" date="2016-10" db="EMBL/GenBank/DDBJ databases">
        <authorList>
            <person name="de Groot N.N."/>
        </authorList>
    </citation>
    <scope>NUCLEOTIDE SEQUENCE [LARGE SCALE GENOMIC DNA]</scope>
    <source>
        <strain evidence="8 9">DSM 15695</strain>
    </source>
</reference>